<evidence type="ECO:0000313" key="4">
    <source>
        <dbReference type="Proteomes" id="UP001501747"/>
    </source>
</evidence>
<keyword evidence="4" id="KW-1185">Reference proteome</keyword>
<keyword evidence="2" id="KW-0812">Transmembrane</keyword>
<dbReference type="EMBL" id="BAABAL010000006">
    <property type="protein sequence ID" value="GAA4001262.1"/>
    <property type="molecule type" value="Genomic_DNA"/>
</dbReference>
<protein>
    <recommendedName>
        <fullName evidence="5">DUF3592 domain-containing protein</fullName>
    </recommendedName>
</protein>
<evidence type="ECO:0008006" key="5">
    <source>
        <dbReference type="Google" id="ProtNLM"/>
    </source>
</evidence>
<feature type="region of interest" description="Disordered" evidence="1">
    <location>
        <begin position="1"/>
        <end position="42"/>
    </location>
</feature>
<evidence type="ECO:0000256" key="1">
    <source>
        <dbReference type="SAM" id="MobiDB-lite"/>
    </source>
</evidence>
<accession>A0ABP7RRK5</accession>
<feature type="transmembrane region" description="Helical" evidence="2">
    <location>
        <begin position="187"/>
        <end position="212"/>
    </location>
</feature>
<gene>
    <name evidence="3" type="ORF">GCM10022247_22340</name>
</gene>
<proteinExistence type="predicted"/>
<evidence type="ECO:0000313" key="3">
    <source>
        <dbReference type="EMBL" id="GAA4001262.1"/>
    </source>
</evidence>
<feature type="transmembrane region" description="Helical" evidence="2">
    <location>
        <begin position="90"/>
        <end position="113"/>
    </location>
</feature>
<keyword evidence="2" id="KW-0472">Membrane</keyword>
<evidence type="ECO:0000256" key="2">
    <source>
        <dbReference type="SAM" id="Phobius"/>
    </source>
</evidence>
<reference evidence="4" key="1">
    <citation type="journal article" date="2019" name="Int. J. Syst. Evol. Microbiol.">
        <title>The Global Catalogue of Microorganisms (GCM) 10K type strain sequencing project: providing services to taxonomists for standard genome sequencing and annotation.</title>
        <authorList>
            <consortium name="The Broad Institute Genomics Platform"/>
            <consortium name="The Broad Institute Genome Sequencing Center for Infectious Disease"/>
            <person name="Wu L."/>
            <person name="Ma J."/>
        </authorList>
    </citation>
    <scope>NUCLEOTIDE SEQUENCE [LARGE SCALE GENOMIC DNA]</scope>
    <source>
        <strain evidence="4">JCM 17342</strain>
    </source>
</reference>
<comment type="caution">
    <text evidence="3">The sequence shown here is derived from an EMBL/GenBank/DDBJ whole genome shotgun (WGS) entry which is preliminary data.</text>
</comment>
<feature type="compositionally biased region" description="Low complexity" evidence="1">
    <location>
        <begin position="14"/>
        <end position="42"/>
    </location>
</feature>
<name>A0ABP7RRK5_9PSEU</name>
<sequence length="235" mass="24384">MSTPGDTPGGTPGGTAVDARAADAADPSTGAGDKITGSAGATDAAGDGTLDAAVRASAQAEADELRGPRFAQARAVWGAIRTQARDLRRATLITLGLACLVTASCVILVVGAYTNDFKITARPGVAAAEVMSASYNRTVVRFSTPDSAVRVPRDGVLYPGGLQVGQVVRVEYDQANPDLVRVAGRGAWLTLVPALTIVLVVWAVAGGVLWLLHRAKTRPRREPVMVVDSSDLLRR</sequence>
<organism evidence="3 4">
    <name type="scientific">Allokutzneria multivorans</name>
    <dbReference type="NCBI Taxonomy" id="1142134"/>
    <lineage>
        <taxon>Bacteria</taxon>
        <taxon>Bacillati</taxon>
        <taxon>Actinomycetota</taxon>
        <taxon>Actinomycetes</taxon>
        <taxon>Pseudonocardiales</taxon>
        <taxon>Pseudonocardiaceae</taxon>
        <taxon>Allokutzneria</taxon>
    </lineage>
</organism>
<dbReference type="Proteomes" id="UP001501747">
    <property type="component" value="Unassembled WGS sequence"/>
</dbReference>
<keyword evidence="2" id="KW-1133">Transmembrane helix</keyword>